<sequence>MQYHRPDPDIKKPLRASMEEYSAFIRAETSHTPRRPQLHITPCAGGVVGLSLLLLLTACIYLLLLLRNLPLEMQSLVTDYAYKGPLPIEYDATHRAYITCPEVASDDNPSDCVLDLLAHGWVPNPCFDAQMHNDMLATHNYAFFRSRFGHEELGQDVVLQGNMSMDKPELWVRYADHVDSCLYLLNGSLRATAMRSVGRLDSWLDDGGMQHCFDVIRSSQDPKKMHTRVKVVFESRKCYLRGS</sequence>
<keyword evidence="3" id="KW-1185">Reference proteome</keyword>
<dbReference type="InterPro" id="IPR053008">
    <property type="entry name" value="Phomopsin_biosynth_assoc"/>
</dbReference>
<proteinExistence type="predicted"/>
<dbReference type="PANTHER" id="PTHR35896:SF3">
    <property type="entry name" value="MAJOR FACILITATOR SUPERFAMILY TRANSPORTER"/>
    <property type="match status" value="1"/>
</dbReference>
<dbReference type="PANTHER" id="PTHR35896">
    <property type="entry name" value="IG-LIKE DOMAIN-CONTAINING PROTEIN"/>
    <property type="match status" value="1"/>
</dbReference>
<evidence type="ECO:0000313" key="2">
    <source>
        <dbReference type="EMBL" id="KAL2848204.1"/>
    </source>
</evidence>
<organism evidence="2 3">
    <name type="scientific">Aspergillus pseudodeflectus</name>
    <dbReference type="NCBI Taxonomy" id="176178"/>
    <lineage>
        <taxon>Eukaryota</taxon>
        <taxon>Fungi</taxon>
        <taxon>Dikarya</taxon>
        <taxon>Ascomycota</taxon>
        <taxon>Pezizomycotina</taxon>
        <taxon>Eurotiomycetes</taxon>
        <taxon>Eurotiomycetidae</taxon>
        <taxon>Eurotiales</taxon>
        <taxon>Aspergillaceae</taxon>
        <taxon>Aspergillus</taxon>
        <taxon>Aspergillus subgen. Nidulantes</taxon>
    </lineage>
</organism>
<accession>A0ABR4K8W1</accession>
<keyword evidence="1" id="KW-0812">Transmembrane</keyword>
<gene>
    <name evidence="2" type="ORF">BJX68DRAFT_267651</name>
</gene>
<dbReference type="RefSeq" id="XP_070898112.1">
    <property type="nucleotide sequence ID" value="XM_071045866.1"/>
</dbReference>
<dbReference type="Proteomes" id="UP001610444">
    <property type="component" value="Unassembled WGS sequence"/>
</dbReference>
<feature type="transmembrane region" description="Helical" evidence="1">
    <location>
        <begin position="44"/>
        <end position="66"/>
    </location>
</feature>
<keyword evidence="1" id="KW-1133">Transmembrane helix</keyword>
<reference evidence="2 3" key="1">
    <citation type="submission" date="2024-07" db="EMBL/GenBank/DDBJ databases">
        <title>Section-level genome sequencing and comparative genomics of Aspergillus sections Usti and Cavernicolus.</title>
        <authorList>
            <consortium name="Lawrence Berkeley National Laboratory"/>
            <person name="Nybo J.L."/>
            <person name="Vesth T.C."/>
            <person name="Theobald S."/>
            <person name="Frisvad J.C."/>
            <person name="Larsen T.O."/>
            <person name="Kjaerboelling I."/>
            <person name="Rothschild-Mancinelli K."/>
            <person name="Lyhne E.K."/>
            <person name="Kogle M.E."/>
            <person name="Barry K."/>
            <person name="Clum A."/>
            <person name="Na H."/>
            <person name="Ledsgaard L."/>
            <person name="Lin J."/>
            <person name="Lipzen A."/>
            <person name="Kuo A."/>
            <person name="Riley R."/>
            <person name="Mondo S."/>
            <person name="LaButti K."/>
            <person name="Haridas S."/>
            <person name="Pangalinan J."/>
            <person name="Salamov A.A."/>
            <person name="Simmons B.A."/>
            <person name="Magnuson J.K."/>
            <person name="Chen J."/>
            <person name="Drula E."/>
            <person name="Henrissat B."/>
            <person name="Wiebenga A."/>
            <person name="Lubbers R.J."/>
            <person name="Gomes A.C."/>
            <person name="Macurrencykelacurrency M.R."/>
            <person name="Stajich J."/>
            <person name="Grigoriev I.V."/>
            <person name="Mortensen U.H."/>
            <person name="De vries R.P."/>
            <person name="Baker S.E."/>
            <person name="Andersen M.R."/>
        </authorList>
    </citation>
    <scope>NUCLEOTIDE SEQUENCE [LARGE SCALE GENOMIC DNA]</scope>
    <source>
        <strain evidence="2 3">CBS 756.74</strain>
    </source>
</reference>
<dbReference type="EMBL" id="JBFXLR010000026">
    <property type="protein sequence ID" value="KAL2848204.1"/>
    <property type="molecule type" value="Genomic_DNA"/>
</dbReference>
<protein>
    <submittedName>
        <fullName evidence="2">Uncharacterized protein</fullName>
    </submittedName>
</protein>
<evidence type="ECO:0000256" key="1">
    <source>
        <dbReference type="SAM" id="Phobius"/>
    </source>
</evidence>
<comment type="caution">
    <text evidence="2">The sequence shown here is derived from an EMBL/GenBank/DDBJ whole genome shotgun (WGS) entry which is preliminary data.</text>
</comment>
<keyword evidence="1" id="KW-0472">Membrane</keyword>
<evidence type="ECO:0000313" key="3">
    <source>
        <dbReference type="Proteomes" id="UP001610444"/>
    </source>
</evidence>
<dbReference type="GeneID" id="98161030"/>
<name>A0ABR4K8W1_9EURO</name>